<evidence type="ECO:0000256" key="1">
    <source>
        <dbReference type="SAM" id="MobiDB-lite"/>
    </source>
</evidence>
<name>A0ABC8JEK8_ERUVS</name>
<feature type="compositionally biased region" description="Acidic residues" evidence="1">
    <location>
        <begin position="15"/>
        <end position="34"/>
    </location>
</feature>
<dbReference type="EMBL" id="CAKOAT010085821">
    <property type="protein sequence ID" value="CAH8317439.1"/>
    <property type="molecule type" value="Genomic_DNA"/>
</dbReference>
<accession>A0ABC8JEK8</accession>
<feature type="compositionally biased region" description="Polar residues" evidence="1">
    <location>
        <begin position="114"/>
        <end position="132"/>
    </location>
</feature>
<protein>
    <submittedName>
        <fullName evidence="2">Uncharacterized protein</fullName>
    </submittedName>
</protein>
<keyword evidence="3" id="KW-1185">Reference proteome</keyword>
<sequence length="132" mass="14848">MDEEQRAEKETTTLGEEEVTTLAEEEVMTTDEEERVNVGEGEKTLGEKDAGDKHWNEERSVESDENPSLEGDDCEVIVEDRAGYKEYDPVLRSDENEFVDVEEDSTQLGERASQRSSQVQDSQASQGFGFSC</sequence>
<feature type="compositionally biased region" description="Acidic residues" evidence="1">
    <location>
        <begin position="96"/>
        <end position="105"/>
    </location>
</feature>
<reference evidence="2 3" key="1">
    <citation type="submission" date="2022-03" db="EMBL/GenBank/DDBJ databases">
        <authorList>
            <person name="Macdonald S."/>
            <person name="Ahmed S."/>
            <person name="Newling K."/>
        </authorList>
    </citation>
    <scope>NUCLEOTIDE SEQUENCE [LARGE SCALE GENOMIC DNA]</scope>
</reference>
<proteinExistence type="predicted"/>
<evidence type="ECO:0000313" key="3">
    <source>
        <dbReference type="Proteomes" id="UP001642260"/>
    </source>
</evidence>
<evidence type="ECO:0000313" key="2">
    <source>
        <dbReference type="EMBL" id="CAH8317439.1"/>
    </source>
</evidence>
<feature type="compositionally biased region" description="Basic and acidic residues" evidence="1">
    <location>
        <begin position="1"/>
        <end position="11"/>
    </location>
</feature>
<feature type="region of interest" description="Disordered" evidence="1">
    <location>
        <begin position="87"/>
        <end position="132"/>
    </location>
</feature>
<comment type="caution">
    <text evidence="2">The sequence shown here is derived from an EMBL/GenBank/DDBJ whole genome shotgun (WGS) entry which is preliminary data.</text>
</comment>
<organism evidence="2 3">
    <name type="scientific">Eruca vesicaria subsp. sativa</name>
    <name type="common">Garden rocket</name>
    <name type="synonym">Eruca sativa</name>
    <dbReference type="NCBI Taxonomy" id="29727"/>
    <lineage>
        <taxon>Eukaryota</taxon>
        <taxon>Viridiplantae</taxon>
        <taxon>Streptophyta</taxon>
        <taxon>Embryophyta</taxon>
        <taxon>Tracheophyta</taxon>
        <taxon>Spermatophyta</taxon>
        <taxon>Magnoliopsida</taxon>
        <taxon>eudicotyledons</taxon>
        <taxon>Gunneridae</taxon>
        <taxon>Pentapetalae</taxon>
        <taxon>rosids</taxon>
        <taxon>malvids</taxon>
        <taxon>Brassicales</taxon>
        <taxon>Brassicaceae</taxon>
        <taxon>Brassiceae</taxon>
        <taxon>Eruca</taxon>
    </lineage>
</organism>
<feature type="compositionally biased region" description="Acidic residues" evidence="1">
    <location>
        <begin position="63"/>
        <end position="73"/>
    </location>
</feature>
<dbReference type="Proteomes" id="UP001642260">
    <property type="component" value="Unassembled WGS sequence"/>
</dbReference>
<gene>
    <name evidence="2" type="ORF">ERUC_LOCUS7949</name>
</gene>
<feature type="compositionally biased region" description="Basic and acidic residues" evidence="1">
    <location>
        <begin position="35"/>
        <end position="62"/>
    </location>
</feature>
<dbReference type="AlphaFoldDB" id="A0ABC8JEK8"/>
<feature type="region of interest" description="Disordered" evidence="1">
    <location>
        <begin position="1"/>
        <end position="73"/>
    </location>
</feature>